<organism evidence="3 4">
    <name type="scientific">Ophiostoma piceae (strain UAMH 11346)</name>
    <name type="common">Sap stain fungus</name>
    <dbReference type="NCBI Taxonomy" id="1262450"/>
    <lineage>
        <taxon>Eukaryota</taxon>
        <taxon>Fungi</taxon>
        <taxon>Dikarya</taxon>
        <taxon>Ascomycota</taxon>
        <taxon>Pezizomycotina</taxon>
        <taxon>Sordariomycetes</taxon>
        <taxon>Sordariomycetidae</taxon>
        <taxon>Ophiostomatales</taxon>
        <taxon>Ophiostomataceae</taxon>
        <taxon>Ophiostoma</taxon>
    </lineage>
</organism>
<proteinExistence type="predicted"/>
<dbReference type="eggNOG" id="ENOG502S7B9">
    <property type="taxonomic scope" value="Eukaryota"/>
</dbReference>
<dbReference type="PANTHER" id="PTHR14689">
    <property type="entry name" value="PHORBOL-ESTER_DAG-TYPE DOMAIN-CONTAINING PROTEIN"/>
    <property type="match status" value="1"/>
</dbReference>
<feature type="compositionally biased region" description="Acidic residues" evidence="1">
    <location>
        <begin position="214"/>
        <end position="226"/>
    </location>
</feature>
<accession>S3D231</accession>
<feature type="compositionally biased region" description="Polar residues" evidence="1">
    <location>
        <begin position="167"/>
        <end position="181"/>
    </location>
</feature>
<feature type="compositionally biased region" description="Basic and acidic residues" evidence="1">
    <location>
        <begin position="604"/>
        <end position="621"/>
    </location>
</feature>
<dbReference type="EMBL" id="KE148151">
    <property type="protein sequence ID" value="EPE07320.1"/>
    <property type="molecule type" value="Genomic_DNA"/>
</dbReference>
<protein>
    <submittedName>
        <fullName evidence="3">Transcription factor iiic-like protein</fullName>
    </submittedName>
</protein>
<evidence type="ECO:0000259" key="2">
    <source>
        <dbReference type="Pfam" id="PF13926"/>
    </source>
</evidence>
<feature type="compositionally biased region" description="Acidic residues" evidence="1">
    <location>
        <begin position="245"/>
        <end position="265"/>
    </location>
</feature>
<feature type="compositionally biased region" description="Acidic residues" evidence="1">
    <location>
        <begin position="527"/>
        <end position="538"/>
    </location>
</feature>
<dbReference type="Pfam" id="PF13926">
    <property type="entry name" value="DUF4211"/>
    <property type="match status" value="1"/>
</dbReference>
<dbReference type="Proteomes" id="UP000016923">
    <property type="component" value="Unassembled WGS sequence"/>
</dbReference>
<feature type="compositionally biased region" description="Acidic residues" evidence="1">
    <location>
        <begin position="117"/>
        <end position="127"/>
    </location>
</feature>
<dbReference type="PANTHER" id="PTHR14689:SF0">
    <property type="entry name" value="COILED-COIL DOMAIN-CONTAINING PROTEIN 82"/>
    <property type="match status" value="1"/>
</dbReference>
<feature type="compositionally biased region" description="Low complexity" evidence="1">
    <location>
        <begin position="34"/>
        <end position="46"/>
    </location>
</feature>
<evidence type="ECO:0000313" key="3">
    <source>
        <dbReference type="EMBL" id="EPE07320.1"/>
    </source>
</evidence>
<dbReference type="InterPro" id="IPR025451">
    <property type="entry name" value="DUF4211"/>
</dbReference>
<feature type="region of interest" description="Disordered" evidence="1">
    <location>
        <begin position="595"/>
        <end position="621"/>
    </location>
</feature>
<feature type="region of interest" description="Disordered" evidence="1">
    <location>
        <begin position="1"/>
        <end position="350"/>
    </location>
</feature>
<dbReference type="VEuPathDB" id="FungiDB:F503_07971"/>
<sequence length="672" mass="75779">MPPPSLPGRAIKRRRKGAQMTIEDVLTRAKQMRTSSPATSVAASSPERMGAAPATSSPIPISDDSDSDSDLPARRTSRPSKAAGSVDQDEDEDEDDDEDVRPVIRRRQALSKSAESESSEAETDDDDNVRPAKRRQTASKNENSHSDSDDVVVSTPQPKRSRLVRMTPSNKNTVSPGSSPKRSGMRSARSARSEKQRHLELLRRRRMGQKVTESDLESEPSSDEEEATPRVALYDKDPDHVALSDFEDEEEEDDKEDEDAEDDDDGAKKKEEKRRRKADRKREKEKKKAEKKKKKAKKAAEQDGQSSEPLQLRSKFDDDDEDKEDDGYDYGDGQGDEDNGSNDEQDDDMADFIDDTKQGVLGAPDGSDAEDEEAMLRREMPLQFTFQAHKPLKSHFKDAVEWLVHRRLHESTSDGGELAQTFTEADDELYRVAWDRLDREVGGLAQSRFISSVWTPEFYSTLRARPYMDSFNIRPSGGRSGGGAAAARLLLPGSEENICHACGRTNHPASYQVTFGGKAYYSRTLDDVEEDSDEEDGSTDMNGNPIASTSRRWLVGVTCHSNAETAHDLLHWRRALKDWVEEKMQADHLLDDFAKKSRKSRKGREKDQDKAVSDRKEKKREEKKLRKLREFGYKVADDWEANGTINSLFRDFKKMLEAAQTKSTQTSSRFGR</sequence>
<feature type="compositionally biased region" description="Basic and acidic residues" evidence="1">
    <location>
        <begin position="191"/>
        <end position="202"/>
    </location>
</feature>
<dbReference type="AlphaFoldDB" id="S3D231"/>
<name>S3D231_OPHP1</name>
<evidence type="ECO:0000256" key="1">
    <source>
        <dbReference type="SAM" id="MobiDB-lite"/>
    </source>
</evidence>
<dbReference type="OrthoDB" id="21499at2759"/>
<feature type="compositionally biased region" description="Acidic residues" evidence="1">
    <location>
        <begin position="87"/>
        <end position="99"/>
    </location>
</feature>
<feature type="region of interest" description="Disordered" evidence="1">
    <location>
        <begin position="527"/>
        <end position="547"/>
    </location>
</feature>
<feature type="compositionally biased region" description="Acidic residues" evidence="1">
    <location>
        <begin position="317"/>
        <end position="350"/>
    </location>
</feature>
<dbReference type="OMA" id="WRDFHIN"/>
<feature type="compositionally biased region" description="Basic and acidic residues" evidence="1">
    <location>
        <begin position="233"/>
        <end position="242"/>
    </location>
</feature>
<dbReference type="STRING" id="1262450.S3D231"/>
<evidence type="ECO:0000313" key="4">
    <source>
        <dbReference type="Proteomes" id="UP000016923"/>
    </source>
</evidence>
<dbReference type="GO" id="GO:0005634">
    <property type="term" value="C:nucleus"/>
    <property type="evidence" value="ECO:0007669"/>
    <property type="project" value="TreeGrafter"/>
</dbReference>
<feature type="domain" description="DUF4211" evidence="2">
    <location>
        <begin position="351"/>
        <end position="525"/>
    </location>
</feature>
<dbReference type="HOGENOM" id="CLU_021433_2_0_1"/>
<reference evidence="3 4" key="1">
    <citation type="journal article" date="2013" name="BMC Genomics">
        <title>The genome and transcriptome of the pine saprophyte Ophiostoma piceae, and a comparison with the bark beetle-associated pine pathogen Grosmannia clavigera.</title>
        <authorList>
            <person name="Haridas S."/>
            <person name="Wang Y."/>
            <person name="Lim L."/>
            <person name="Massoumi Alamouti S."/>
            <person name="Jackman S."/>
            <person name="Docking R."/>
            <person name="Robertson G."/>
            <person name="Birol I."/>
            <person name="Bohlmann J."/>
            <person name="Breuil C."/>
        </authorList>
    </citation>
    <scope>NUCLEOTIDE SEQUENCE [LARGE SCALE GENOMIC DNA]</scope>
    <source>
        <strain evidence="3 4">UAMH 11346</strain>
    </source>
</reference>
<keyword evidence="4" id="KW-1185">Reference proteome</keyword>
<gene>
    <name evidence="3" type="ORF">F503_07971</name>
</gene>